<protein>
    <submittedName>
        <fullName evidence="2">Glycoside hydrolase family 79 protein</fullName>
    </submittedName>
</protein>
<dbReference type="PANTHER" id="PTHR36183:SF2">
    <property type="entry name" value="BETA-GLUCURONIDASE C-TERMINAL DOMAIN-CONTAINING PROTEIN"/>
    <property type="match status" value="1"/>
</dbReference>
<proteinExistence type="predicted"/>
<name>A0A4S8MWD0_DENBC</name>
<reference evidence="2 3" key="1">
    <citation type="journal article" date="2019" name="Nat. Ecol. Evol.">
        <title>Megaphylogeny resolves global patterns of mushroom evolution.</title>
        <authorList>
            <person name="Varga T."/>
            <person name="Krizsan K."/>
            <person name="Foldi C."/>
            <person name="Dima B."/>
            <person name="Sanchez-Garcia M."/>
            <person name="Sanchez-Ramirez S."/>
            <person name="Szollosi G.J."/>
            <person name="Szarkandi J.G."/>
            <person name="Papp V."/>
            <person name="Albert L."/>
            <person name="Andreopoulos W."/>
            <person name="Angelini C."/>
            <person name="Antonin V."/>
            <person name="Barry K.W."/>
            <person name="Bougher N.L."/>
            <person name="Buchanan P."/>
            <person name="Buyck B."/>
            <person name="Bense V."/>
            <person name="Catcheside P."/>
            <person name="Chovatia M."/>
            <person name="Cooper J."/>
            <person name="Damon W."/>
            <person name="Desjardin D."/>
            <person name="Finy P."/>
            <person name="Geml J."/>
            <person name="Haridas S."/>
            <person name="Hughes K."/>
            <person name="Justo A."/>
            <person name="Karasinski D."/>
            <person name="Kautmanova I."/>
            <person name="Kiss B."/>
            <person name="Kocsube S."/>
            <person name="Kotiranta H."/>
            <person name="LaButti K.M."/>
            <person name="Lechner B.E."/>
            <person name="Liimatainen K."/>
            <person name="Lipzen A."/>
            <person name="Lukacs Z."/>
            <person name="Mihaltcheva S."/>
            <person name="Morgado L.N."/>
            <person name="Niskanen T."/>
            <person name="Noordeloos M.E."/>
            <person name="Ohm R.A."/>
            <person name="Ortiz-Santana B."/>
            <person name="Ovrebo C."/>
            <person name="Racz N."/>
            <person name="Riley R."/>
            <person name="Savchenko A."/>
            <person name="Shiryaev A."/>
            <person name="Soop K."/>
            <person name="Spirin V."/>
            <person name="Szebenyi C."/>
            <person name="Tomsovsky M."/>
            <person name="Tulloss R.E."/>
            <person name="Uehling J."/>
            <person name="Grigoriev I.V."/>
            <person name="Vagvolgyi C."/>
            <person name="Papp T."/>
            <person name="Martin F.M."/>
            <person name="Miettinen O."/>
            <person name="Hibbett D.S."/>
            <person name="Nagy L.G."/>
        </authorList>
    </citation>
    <scope>NUCLEOTIDE SEQUENCE [LARGE SCALE GENOMIC DNA]</scope>
    <source>
        <strain evidence="2 3">CBS 962.96</strain>
    </source>
</reference>
<dbReference type="SUPFAM" id="SSF51445">
    <property type="entry name" value="(Trans)glycosidases"/>
    <property type="match status" value="1"/>
</dbReference>
<dbReference type="Gene3D" id="3.20.20.80">
    <property type="entry name" value="Glycosidases"/>
    <property type="match status" value="1"/>
</dbReference>
<dbReference type="InterPro" id="IPR031728">
    <property type="entry name" value="GlcAase_C"/>
</dbReference>
<dbReference type="InterPro" id="IPR052974">
    <property type="entry name" value="GH79_Enzymes"/>
</dbReference>
<gene>
    <name evidence="2" type="ORF">K435DRAFT_379976</name>
</gene>
<keyword evidence="3" id="KW-1185">Reference proteome</keyword>
<accession>A0A4S8MWD0</accession>
<evidence type="ECO:0000313" key="2">
    <source>
        <dbReference type="EMBL" id="THV07039.1"/>
    </source>
</evidence>
<feature type="domain" description="Beta-glucuronidase C-terminal" evidence="1">
    <location>
        <begin position="437"/>
        <end position="538"/>
    </location>
</feature>
<keyword evidence="2" id="KW-0378">Hydrolase</keyword>
<evidence type="ECO:0000313" key="3">
    <source>
        <dbReference type="Proteomes" id="UP000297245"/>
    </source>
</evidence>
<dbReference type="EMBL" id="ML179039">
    <property type="protein sequence ID" value="THV07039.1"/>
    <property type="molecule type" value="Genomic_DNA"/>
</dbReference>
<organism evidence="2 3">
    <name type="scientific">Dendrothele bispora (strain CBS 962.96)</name>
    <dbReference type="NCBI Taxonomy" id="1314807"/>
    <lineage>
        <taxon>Eukaryota</taxon>
        <taxon>Fungi</taxon>
        <taxon>Dikarya</taxon>
        <taxon>Basidiomycota</taxon>
        <taxon>Agaricomycotina</taxon>
        <taxon>Agaricomycetes</taxon>
        <taxon>Agaricomycetidae</taxon>
        <taxon>Agaricales</taxon>
        <taxon>Agaricales incertae sedis</taxon>
        <taxon>Dendrothele</taxon>
    </lineage>
</organism>
<sequence>MSKFSLIPSPARSRLVAVLALSSPLAAPLSYALTVNIPVTAPSNASTVTGSLFSLSIEQDRWLDWAQASNSSIRNEFFFNTLDNLIQITGEGPQIRIGADSEDHTDFNEDIEGAELVFPDPTTTVPYPEATTIVVGDEYYEAVRFLPSGTHVIWGVNFGTDNLTAAVLEAQAIKRAFDSDAVKDAGVVLDFVEIGNEADLYGGNGHREKGFNISEYVQQWTDFAQNVSVAAGINSTSDVKFWGGAFAESSHSGSGFSPQGMFSNGILNSSEGKLIRTVSQHHYSGSFCSGDGGLLQDLMTKSTIRSNLTMFLPDISAVRSQGLDYVLGETNSYACHGAPGVSNVAGAALWALDYALFAKSGLGATRVFFHEGVGYKYNLIQPITLTRSTIDASDLPEPLPPHVQPPYYAAIIAAEATGNTGDAQVVELNVDNERVAGYGFFVGGTIVRAVFINSEAFLSTEEGERGSVHVDLEFGGEEPGPTSMDIKRLTIGHADDVSGLTWGGVSFETEDARPSGEQMVETVDVSSGFDIVDTEVVLLSFQ</sequence>
<dbReference type="Pfam" id="PF16862">
    <property type="entry name" value="Glyco_hydro_79C"/>
    <property type="match status" value="1"/>
</dbReference>
<dbReference type="Proteomes" id="UP000297245">
    <property type="component" value="Unassembled WGS sequence"/>
</dbReference>
<evidence type="ECO:0000259" key="1">
    <source>
        <dbReference type="Pfam" id="PF16862"/>
    </source>
</evidence>
<dbReference type="OrthoDB" id="2796951at2759"/>
<dbReference type="InterPro" id="IPR017853">
    <property type="entry name" value="GH"/>
</dbReference>
<dbReference type="GO" id="GO:0016787">
    <property type="term" value="F:hydrolase activity"/>
    <property type="evidence" value="ECO:0007669"/>
    <property type="project" value="UniProtKB-KW"/>
</dbReference>
<dbReference type="PANTHER" id="PTHR36183">
    <property type="entry name" value="BETA-GLUCURONIDASE"/>
    <property type="match status" value="1"/>
</dbReference>
<dbReference type="AlphaFoldDB" id="A0A4S8MWD0"/>